<feature type="domain" description="ABC3 transporter permease C-terminal" evidence="8">
    <location>
        <begin position="328"/>
        <end position="443"/>
    </location>
</feature>
<keyword evidence="2" id="KW-1003">Cell membrane</keyword>
<organism evidence="10 11">
    <name type="scientific">Limisphaera ngatamarikiensis</name>
    <dbReference type="NCBI Taxonomy" id="1324935"/>
    <lineage>
        <taxon>Bacteria</taxon>
        <taxon>Pseudomonadati</taxon>
        <taxon>Verrucomicrobiota</taxon>
        <taxon>Verrucomicrobiia</taxon>
        <taxon>Limisphaerales</taxon>
        <taxon>Limisphaeraceae</taxon>
        <taxon>Limisphaera</taxon>
    </lineage>
</organism>
<proteinExistence type="inferred from homology"/>
<keyword evidence="3 7" id="KW-0812">Transmembrane</keyword>
<name>A0A6M1RXV0_9BACT</name>
<keyword evidence="5 7" id="KW-0472">Membrane</keyword>
<keyword evidence="4 7" id="KW-1133">Transmembrane helix</keyword>
<evidence type="ECO:0000256" key="5">
    <source>
        <dbReference type="ARBA" id="ARBA00023136"/>
    </source>
</evidence>
<dbReference type="InterPro" id="IPR050250">
    <property type="entry name" value="Macrolide_Exporter_MacB"/>
</dbReference>
<dbReference type="RefSeq" id="WP_165108732.1">
    <property type="nucleotide sequence ID" value="NZ_JAAKYA010000082.1"/>
</dbReference>
<protein>
    <submittedName>
        <fullName evidence="10">ABC transporter permease</fullName>
    </submittedName>
</protein>
<evidence type="ECO:0000256" key="4">
    <source>
        <dbReference type="ARBA" id="ARBA00022989"/>
    </source>
</evidence>
<evidence type="ECO:0000256" key="2">
    <source>
        <dbReference type="ARBA" id="ARBA00022475"/>
    </source>
</evidence>
<dbReference type="InterPro" id="IPR025857">
    <property type="entry name" value="MacB_PCD"/>
</dbReference>
<feature type="transmembrane region" description="Helical" evidence="7">
    <location>
        <begin position="22"/>
        <end position="42"/>
    </location>
</feature>
<gene>
    <name evidence="10" type="ORF">G4L39_12975</name>
</gene>
<evidence type="ECO:0000256" key="7">
    <source>
        <dbReference type="SAM" id="Phobius"/>
    </source>
</evidence>
<feature type="transmembrane region" description="Helical" evidence="7">
    <location>
        <begin position="414"/>
        <end position="436"/>
    </location>
</feature>
<reference evidence="10 11" key="1">
    <citation type="submission" date="2020-02" db="EMBL/GenBank/DDBJ databases">
        <title>Draft genome sequence of Limisphaera ngatamarikiensis NGM72.4T, a thermophilic Verrucomicrobia grouped in subdivision 3.</title>
        <authorList>
            <person name="Carere C.R."/>
            <person name="Steen J."/>
            <person name="Hugenholtz P."/>
            <person name="Stott M.B."/>
        </authorList>
    </citation>
    <scope>NUCLEOTIDE SEQUENCE [LARGE SCALE GENOMIC DNA]</scope>
    <source>
        <strain evidence="10 11">NGM72.4</strain>
    </source>
</reference>
<dbReference type="GO" id="GO:0005886">
    <property type="term" value="C:plasma membrane"/>
    <property type="evidence" value="ECO:0007669"/>
    <property type="project" value="UniProtKB-SubCell"/>
</dbReference>
<feature type="domain" description="MacB-like periplasmic core" evidence="9">
    <location>
        <begin position="21"/>
        <end position="202"/>
    </location>
</feature>
<sequence length="450" mass="49053">MTIWTSFVVGLKEVWAHKMRSLLTMLGIILGVASLVGMTAIIKGMENGMRETLIALGGADKVEVREGDVPPDQEHLADQAPGRTLMDAQALKEAAPLVRYVAPAIRVDGAVLSRRDRTVIPSECLGVTEDALAVNLHTVAYGRFFSDLDQELANPVCVIGTAIRDELFGSPERVGHEIIPIGEVIFINDQPFTIVGMFERYESEQDRRRRLAVAKRPTSQPVGPQRARGFGGRNWAFDRKNRTVYIPLKTAWLRFRASSDRDGIPDPRLTALDIKVEGLDQLIPGLQQARNVLMITHRGIEDFEFNTQENRVEDINQQIRNARMSGGLIAAISLLVGGIGIMNIMLASINERIREIGICKAVGATGFAIFVQVLIESLVVALLGAALGVAVSFGFVHVLSWITPTANEPVITPTALVVAVAFSAAVGVLAGLFPAFKAARLHPIQALRYE</sequence>
<keyword evidence="11" id="KW-1185">Reference proteome</keyword>
<comment type="similarity">
    <text evidence="6">Belongs to the ABC-4 integral membrane protein family.</text>
</comment>
<dbReference type="Pfam" id="PF12704">
    <property type="entry name" value="MacB_PCD"/>
    <property type="match status" value="1"/>
</dbReference>
<feature type="transmembrane region" description="Helical" evidence="7">
    <location>
        <begin position="382"/>
        <end position="402"/>
    </location>
</feature>
<evidence type="ECO:0000256" key="3">
    <source>
        <dbReference type="ARBA" id="ARBA00022692"/>
    </source>
</evidence>
<evidence type="ECO:0000259" key="9">
    <source>
        <dbReference type="Pfam" id="PF12704"/>
    </source>
</evidence>
<dbReference type="PANTHER" id="PTHR30572:SF4">
    <property type="entry name" value="ABC TRANSPORTER PERMEASE YTRF"/>
    <property type="match status" value="1"/>
</dbReference>
<dbReference type="Pfam" id="PF02687">
    <property type="entry name" value="FtsX"/>
    <property type="match status" value="1"/>
</dbReference>
<dbReference type="InterPro" id="IPR003838">
    <property type="entry name" value="ABC3_permease_C"/>
</dbReference>
<comment type="caution">
    <text evidence="10">The sequence shown here is derived from an EMBL/GenBank/DDBJ whole genome shotgun (WGS) entry which is preliminary data.</text>
</comment>
<evidence type="ECO:0000256" key="1">
    <source>
        <dbReference type="ARBA" id="ARBA00004651"/>
    </source>
</evidence>
<dbReference type="EMBL" id="JAAKYA010000082">
    <property type="protein sequence ID" value="NGO40301.1"/>
    <property type="molecule type" value="Genomic_DNA"/>
</dbReference>
<evidence type="ECO:0000256" key="6">
    <source>
        <dbReference type="ARBA" id="ARBA00038076"/>
    </source>
</evidence>
<evidence type="ECO:0000313" key="11">
    <source>
        <dbReference type="Proteomes" id="UP000477311"/>
    </source>
</evidence>
<dbReference type="Proteomes" id="UP000477311">
    <property type="component" value="Unassembled WGS sequence"/>
</dbReference>
<dbReference type="GO" id="GO:0022857">
    <property type="term" value="F:transmembrane transporter activity"/>
    <property type="evidence" value="ECO:0007669"/>
    <property type="project" value="TreeGrafter"/>
</dbReference>
<accession>A0A6M1RXV0</accession>
<feature type="transmembrane region" description="Helical" evidence="7">
    <location>
        <begin position="328"/>
        <end position="349"/>
    </location>
</feature>
<dbReference type="PANTHER" id="PTHR30572">
    <property type="entry name" value="MEMBRANE COMPONENT OF TRANSPORTER-RELATED"/>
    <property type="match status" value="1"/>
</dbReference>
<feature type="transmembrane region" description="Helical" evidence="7">
    <location>
        <begin position="355"/>
        <end position="375"/>
    </location>
</feature>
<comment type="subcellular location">
    <subcellularLocation>
        <location evidence="1">Cell membrane</location>
        <topology evidence="1">Multi-pass membrane protein</topology>
    </subcellularLocation>
</comment>
<evidence type="ECO:0000313" key="10">
    <source>
        <dbReference type="EMBL" id="NGO40301.1"/>
    </source>
</evidence>
<evidence type="ECO:0000259" key="8">
    <source>
        <dbReference type="Pfam" id="PF02687"/>
    </source>
</evidence>
<dbReference type="AlphaFoldDB" id="A0A6M1RXV0"/>